<dbReference type="HAMAP" id="MF_00484">
    <property type="entry name" value="Glycogen_synth"/>
    <property type="match status" value="1"/>
</dbReference>
<dbReference type="InterPro" id="IPR001296">
    <property type="entry name" value="Glyco_trans_1"/>
</dbReference>
<comment type="pathway">
    <text evidence="3 8">Glycan biosynthesis; glycogen biosynthesis.</text>
</comment>
<dbReference type="EMBL" id="PHFL01000064">
    <property type="protein sequence ID" value="RFM23511.1"/>
    <property type="molecule type" value="Genomic_DNA"/>
</dbReference>
<proteinExistence type="inferred from homology"/>
<comment type="caution">
    <text evidence="11">The sequence shown here is derived from an EMBL/GenBank/DDBJ whole genome shotgun (WGS) entry which is preliminary data.</text>
</comment>
<comment type="function">
    <text evidence="2 8">Synthesizes alpha-1,4-glucan chains using ADP-glucose.</text>
</comment>
<keyword evidence="7 8" id="KW-0320">Glycogen biosynthesis</keyword>
<accession>A0A395LYK6</accession>
<reference evidence="11 12" key="1">
    <citation type="journal article" date="2011" name="ISME J.">
        <title>Community ecology of hot spring cyanobacterial mats: predominant populations and their functional potential.</title>
        <authorList>
            <person name="Klatt C.G."/>
            <person name="Wood J.M."/>
            <person name="Rusch D.B."/>
            <person name="Bateson M.M."/>
            <person name="Hamamura N."/>
            <person name="Heidelberg J.F."/>
            <person name="Grossman A.R."/>
            <person name="Bhaya D."/>
            <person name="Cohan F.M."/>
            <person name="Kuhl M."/>
            <person name="Bryant D.A."/>
            <person name="Ward D.M."/>
        </authorList>
    </citation>
    <scope>NUCLEOTIDE SEQUENCE [LARGE SCALE GENOMIC DNA]</scope>
    <source>
        <strain evidence="11">OS</strain>
    </source>
</reference>
<dbReference type="NCBIfam" id="NF001899">
    <property type="entry name" value="PRK00654.1-2"/>
    <property type="match status" value="1"/>
</dbReference>
<evidence type="ECO:0000259" key="10">
    <source>
        <dbReference type="Pfam" id="PF08323"/>
    </source>
</evidence>
<keyword evidence="6 8" id="KW-0808">Transferase</keyword>
<keyword evidence="5 8" id="KW-0328">Glycosyltransferase</keyword>
<dbReference type="GO" id="GO:0004373">
    <property type="term" value="F:alpha-1,4-glucan glucosyltransferase (UDP-glucose donor) activity"/>
    <property type="evidence" value="ECO:0007669"/>
    <property type="project" value="InterPro"/>
</dbReference>
<gene>
    <name evidence="8 11" type="primary">glgA</name>
    <name evidence="11" type="ORF">D0433_10665</name>
</gene>
<evidence type="ECO:0000313" key="11">
    <source>
        <dbReference type="EMBL" id="RFM23511.1"/>
    </source>
</evidence>
<dbReference type="Gene3D" id="3.40.50.2000">
    <property type="entry name" value="Glycogen Phosphorylase B"/>
    <property type="match status" value="2"/>
</dbReference>
<dbReference type="GO" id="GO:0005978">
    <property type="term" value="P:glycogen biosynthetic process"/>
    <property type="evidence" value="ECO:0007669"/>
    <property type="project" value="UniProtKB-UniRule"/>
</dbReference>
<dbReference type="Pfam" id="PF08323">
    <property type="entry name" value="Glyco_transf_5"/>
    <property type="match status" value="1"/>
</dbReference>
<evidence type="ECO:0000256" key="8">
    <source>
        <dbReference type="HAMAP-Rule" id="MF_00484"/>
    </source>
</evidence>
<comment type="similarity">
    <text evidence="4 8">Belongs to the glycosyltransferase 1 family. Bacterial/plant glycogen synthase subfamily.</text>
</comment>
<feature type="domain" description="Starch synthase catalytic" evidence="10">
    <location>
        <begin position="6"/>
        <end position="251"/>
    </location>
</feature>
<evidence type="ECO:0000256" key="7">
    <source>
        <dbReference type="ARBA" id="ARBA00023056"/>
    </source>
</evidence>
<dbReference type="EC" id="2.4.1.21" evidence="8"/>
<feature type="binding site" evidence="8">
    <location>
        <position position="19"/>
    </location>
    <ligand>
        <name>ADP-alpha-D-glucose</name>
        <dbReference type="ChEBI" id="CHEBI:57498"/>
    </ligand>
</feature>
<dbReference type="InterPro" id="IPR011835">
    <property type="entry name" value="GS/SS"/>
</dbReference>
<dbReference type="UniPathway" id="UPA00164"/>
<organism evidence="11 12">
    <name type="scientific">Candidatus Thermochlorobacter aerophilus</name>
    <dbReference type="NCBI Taxonomy" id="1868324"/>
    <lineage>
        <taxon>Bacteria</taxon>
        <taxon>Pseudomonadati</taxon>
        <taxon>Chlorobiota</taxon>
        <taxon>Chlorobiia</taxon>
        <taxon>Chlorobiales</taxon>
        <taxon>Candidatus Thermochlorobacteriaceae</taxon>
        <taxon>Candidatus Thermochlorobacter</taxon>
    </lineage>
</organism>
<protein>
    <recommendedName>
        <fullName evidence="8">Glycogen synthase</fullName>
        <ecNumber evidence="8">2.4.1.21</ecNumber>
    </recommendedName>
    <alternativeName>
        <fullName evidence="8">Starch [bacterial glycogen] synthase</fullName>
    </alternativeName>
</protein>
<name>A0A395LYK6_9BACT</name>
<evidence type="ECO:0000256" key="4">
    <source>
        <dbReference type="ARBA" id="ARBA00010281"/>
    </source>
</evidence>
<evidence type="ECO:0000256" key="5">
    <source>
        <dbReference type="ARBA" id="ARBA00022676"/>
    </source>
</evidence>
<dbReference type="PANTHER" id="PTHR45825:SF11">
    <property type="entry name" value="ALPHA AMYLASE DOMAIN-CONTAINING PROTEIN"/>
    <property type="match status" value="1"/>
</dbReference>
<feature type="domain" description="Glycosyl transferase family 1" evidence="9">
    <location>
        <begin position="302"/>
        <end position="461"/>
    </location>
</feature>
<evidence type="ECO:0000256" key="1">
    <source>
        <dbReference type="ARBA" id="ARBA00001478"/>
    </source>
</evidence>
<evidence type="ECO:0000256" key="6">
    <source>
        <dbReference type="ARBA" id="ARBA00022679"/>
    </source>
</evidence>
<dbReference type="Proteomes" id="UP000266389">
    <property type="component" value="Unassembled WGS sequence"/>
</dbReference>
<dbReference type="CDD" id="cd03791">
    <property type="entry name" value="GT5_Glycogen_synthase_DULL1-like"/>
    <property type="match status" value="1"/>
</dbReference>
<dbReference type="AlphaFoldDB" id="A0A395LYK6"/>
<sequence>MPKKLKILFVSGEVVPFAKTGGLADVMGSLPQAVEDCGNESRIMMPKYGVINDRKFRLHDVLRLKDIPIPIGNKIELLNVKVTALPSSKIQTYFLYNEGYFKRDGLYVNPVTKKDYPDNDERFIFFNRSVLETLKVLGWKPDVIHCNDWMSALIPAYLKLVYKDDPFFKNVKTVYTIHNIAYQGAFHKSALQKSGLPESEFTPEGLEFYDSFNFMKIGIVYADAITTVSEKYAEEIRTDEELACGMKGILNKRKKDLYGILNGIDENIWSPETDEFIEKNYNIDDLASKLENKKALLRKLKLPYNEKTPVVASISRLVSHKGFDLIIEAFEKMMAMDLQYVLLGTGEKEYEDFFRKMASKYPEKFSATISFNDELAHLIEAGADMFLMPSKYEPCGMNQMYSLKYGTVPIVRATGGLYDTVKPFKNGKGNGFVFEKYSAADMLKALKDALDTYKDQKTWVKIVQNGMSTDVSWENSAKKYNALYHKLVEGK</sequence>
<evidence type="ECO:0000259" key="9">
    <source>
        <dbReference type="Pfam" id="PF00534"/>
    </source>
</evidence>
<dbReference type="GO" id="GO:0009011">
    <property type="term" value="F:alpha-1,4-glucan glucosyltransferase (ADP-glucose donor) activity"/>
    <property type="evidence" value="ECO:0007669"/>
    <property type="project" value="UniProtKB-UniRule"/>
</dbReference>
<dbReference type="NCBIfam" id="TIGR02095">
    <property type="entry name" value="glgA"/>
    <property type="match status" value="1"/>
</dbReference>
<dbReference type="SUPFAM" id="SSF53756">
    <property type="entry name" value="UDP-Glycosyltransferase/glycogen phosphorylase"/>
    <property type="match status" value="1"/>
</dbReference>
<dbReference type="InterPro" id="IPR013534">
    <property type="entry name" value="Starch_synth_cat_dom"/>
</dbReference>
<comment type="catalytic activity">
    <reaction evidence="1 8">
        <text>[(1-&gt;4)-alpha-D-glucosyl](n) + ADP-alpha-D-glucose = [(1-&gt;4)-alpha-D-glucosyl](n+1) + ADP + H(+)</text>
        <dbReference type="Rhea" id="RHEA:18189"/>
        <dbReference type="Rhea" id="RHEA-COMP:9584"/>
        <dbReference type="Rhea" id="RHEA-COMP:9587"/>
        <dbReference type="ChEBI" id="CHEBI:15378"/>
        <dbReference type="ChEBI" id="CHEBI:15444"/>
        <dbReference type="ChEBI" id="CHEBI:57498"/>
        <dbReference type="ChEBI" id="CHEBI:456216"/>
        <dbReference type="EC" id="2.4.1.21"/>
    </reaction>
</comment>
<evidence type="ECO:0000313" key="12">
    <source>
        <dbReference type="Proteomes" id="UP000266389"/>
    </source>
</evidence>
<dbReference type="Pfam" id="PF00534">
    <property type="entry name" value="Glycos_transf_1"/>
    <property type="match status" value="1"/>
</dbReference>
<evidence type="ECO:0000256" key="2">
    <source>
        <dbReference type="ARBA" id="ARBA00002764"/>
    </source>
</evidence>
<evidence type="ECO:0000256" key="3">
    <source>
        <dbReference type="ARBA" id="ARBA00004964"/>
    </source>
</evidence>
<dbReference type="PANTHER" id="PTHR45825">
    <property type="entry name" value="GRANULE-BOUND STARCH SYNTHASE 1, CHLOROPLASTIC/AMYLOPLASTIC"/>
    <property type="match status" value="1"/>
</dbReference>